<evidence type="ECO:0000313" key="2">
    <source>
        <dbReference type="Proteomes" id="UP000027195"/>
    </source>
</evidence>
<dbReference type="InParanoid" id="A0A067LZG5"/>
<proteinExistence type="predicted"/>
<dbReference type="STRING" id="930990.A0A067LZG5"/>
<evidence type="ECO:0000313" key="1">
    <source>
        <dbReference type="EMBL" id="KDQ07780.1"/>
    </source>
</evidence>
<dbReference type="AlphaFoldDB" id="A0A067LZG5"/>
<accession>A0A067LZG5</accession>
<dbReference type="Proteomes" id="UP000027195">
    <property type="component" value="Unassembled WGS sequence"/>
</dbReference>
<name>A0A067LZG5_BOTB1</name>
<organism evidence="1 2">
    <name type="scientific">Botryobasidium botryosum (strain FD-172 SS1)</name>
    <dbReference type="NCBI Taxonomy" id="930990"/>
    <lineage>
        <taxon>Eukaryota</taxon>
        <taxon>Fungi</taxon>
        <taxon>Dikarya</taxon>
        <taxon>Basidiomycota</taxon>
        <taxon>Agaricomycotina</taxon>
        <taxon>Agaricomycetes</taxon>
        <taxon>Cantharellales</taxon>
        <taxon>Botryobasidiaceae</taxon>
        <taxon>Botryobasidium</taxon>
    </lineage>
</organism>
<dbReference type="HOGENOM" id="CLU_969746_0_0_1"/>
<protein>
    <submittedName>
        <fullName evidence="1">Uncharacterized protein</fullName>
    </submittedName>
</protein>
<keyword evidence="2" id="KW-1185">Reference proteome</keyword>
<sequence>MLVRVKDKNPGILLSPTADHVPSISKSNHVHVNLVMPPSPSDPEGPTCEMWFPLSTIPHACIAQLSEGNGGARMLKVLVEFWEKVVLPCIAEHCDIASTPFFATTVRGNTLRTATKGQPEGNLNRPKQLCVDPDIFVAIQQSMCDKVQRDPSLAVFKGFFFVVNLKGCKQSSSITIKLDDLDLPKSEGPLAKLERQFSELDFDYMWGRRNGELYLDLAISFHPDKECAGPRGPERMPLVGLWRQEWLVASYGVARFTMGKAHYANTLSRSVPTPLSYDMWEADVPHL</sequence>
<dbReference type="OrthoDB" id="3057432at2759"/>
<dbReference type="EMBL" id="KL198101">
    <property type="protein sequence ID" value="KDQ07780.1"/>
    <property type="molecule type" value="Genomic_DNA"/>
</dbReference>
<gene>
    <name evidence="1" type="ORF">BOTBODRAFT_180456</name>
</gene>
<reference evidence="2" key="1">
    <citation type="journal article" date="2014" name="Proc. Natl. Acad. Sci. U.S.A.">
        <title>Extensive sampling of basidiomycete genomes demonstrates inadequacy of the white-rot/brown-rot paradigm for wood decay fungi.</title>
        <authorList>
            <person name="Riley R."/>
            <person name="Salamov A.A."/>
            <person name="Brown D.W."/>
            <person name="Nagy L.G."/>
            <person name="Floudas D."/>
            <person name="Held B.W."/>
            <person name="Levasseur A."/>
            <person name="Lombard V."/>
            <person name="Morin E."/>
            <person name="Otillar R."/>
            <person name="Lindquist E.A."/>
            <person name="Sun H."/>
            <person name="LaButti K.M."/>
            <person name="Schmutz J."/>
            <person name="Jabbour D."/>
            <person name="Luo H."/>
            <person name="Baker S.E."/>
            <person name="Pisabarro A.G."/>
            <person name="Walton J.D."/>
            <person name="Blanchette R.A."/>
            <person name="Henrissat B."/>
            <person name="Martin F."/>
            <person name="Cullen D."/>
            <person name="Hibbett D.S."/>
            <person name="Grigoriev I.V."/>
        </authorList>
    </citation>
    <scope>NUCLEOTIDE SEQUENCE [LARGE SCALE GENOMIC DNA]</scope>
    <source>
        <strain evidence="2">FD-172 SS1</strain>
    </source>
</reference>